<comment type="caution">
    <text evidence="1">The sequence shown here is derived from an EMBL/GenBank/DDBJ whole genome shotgun (WGS) entry which is preliminary data.</text>
</comment>
<evidence type="ECO:0000313" key="1">
    <source>
        <dbReference type="EMBL" id="RRT69274.1"/>
    </source>
</evidence>
<accession>A0A426ZZ84</accession>
<sequence length="60" mass="6450">WELQTCPPPARRHPDFRYYLRSAVLPVTEEAAADEGSAASAHASRVRAGGAAGELSPLCW</sequence>
<protein>
    <submittedName>
        <fullName evidence="1">Uncharacterized protein</fullName>
    </submittedName>
</protein>
<name>A0A426ZZ84_ENSVE</name>
<organism evidence="1 2">
    <name type="scientific">Ensete ventricosum</name>
    <name type="common">Abyssinian banana</name>
    <name type="synonym">Musa ensete</name>
    <dbReference type="NCBI Taxonomy" id="4639"/>
    <lineage>
        <taxon>Eukaryota</taxon>
        <taxon>Viridiplantae</taxon>
        <taxon>Streptophyta</taxon>
        <taxon>Embryophyta</taxon>
        <taxon>Tracheophyta</taxon>
        <taxon>Spermatophyta</taxon>
        <taxon>Magnoliopsida</taxon>
        <taxon>Liliopsida</taxon>
        <taxon>Zingiberales</taxon>
        <taxon>Musaceae</taxon>
        <taxon>Ensete</taxon>
    </lineage>
</organism>
<gene>
    <name evidence="1" type="ORF">B296_00018614</name>
</gene>
<dbReference type="EMBL" id="AMZH03004395">
    <property type="protein sequence ID" value="RRT69274.1"/>
    <property type="molecule type" value="Genomic_DNA"/>
</dbReference>
<evidence type="ECO:0000313" key="2">
    <source>
        <dbReference type="Proteomes" id="UP000287651"/>
    </source>
</evidence>
<reference evidence="1 2" key="1">
    <citation type="journal article" date="2014" name="Agronomy (Basel)">
        <title>A Draft Genome Sequence for Ensete ventricosum, the Drought-Tolerant Tree Against Hunger.</title>
        <authorList>
            <person name="Harrison J."/>
            <person name="Moore K.A."/>
            <person name="Paszkiewicz K."/>
            <person name="Jones T."/>
            <person name="Grant M."/>
            <person name="Ambacheew D."/>
            <person name="Muzemil S."/>
            <person name="Studholme D.J."/>
        </authorList>
    </citation>
    <scope>NUCLEOTIDE SEQUENCE [LARGE SCALE GENOMIC DNA]</scope>
</reference>
<dbReference type="Proteomes" id="UP000287651">
    <property type="component" value="Unassembled WGS sequence"/>
</dbReference>
<proteinExistence type="predicted"/>
<dbReference type="AlphaFoldDB" id="A0A426ZZ84"/>
<feature type="non-terminal residue" evidence="1">
    <location>
        <position position="1"/>
    </location>
</feature>